<comment type="function">
    <text evidence="2">Mediates coordination of peptidoglycan synthesis and outer membrane constriction during cell division.</text>
</comment>
<dbReference type="InterPro" id="IPR014162">
    <property type="entry name" value="CpoB_C"/>
</dbReference>
<dbReference type="GO" id="GO:0043093">
    <property type="term" value="P:FtsZ-dependent cytokinesis"/>
    <property type="evidence" value="ECO:0007669"/>
    <property type="project" value="UniProtKB-UniRule"/>
</dbReference>
<keyword evidence="2" id="KW-0175">Coiled coil</keyword>
<dbReference type="InterPro" id="IPR019734">
    <property type="entry name" value="TPR_rpt"/>
</dbReference>
<dbReference type="Proteomes" id="UP000246569">
    <property type="component" value="Unassembled WGS sequence"/>
</dbReference>
<keyword evidence="1 2" id="KW-0732">Signal</keyword>
<accession>A0A317MYK2</accession>
<evidence type="ECO:0000256" key="1">
    <source>
        <dbReference type="ARBA" id="ARBA00022729"/>
    </source>
</evidence>
<reference evidence="6 7" key="1">
    <citation type="submission" date="2018-05" db="EMBL/GenBank/DDBJ databases">
        <title>Genomic Encyclopedia of Type Strains, Phase IV (KMG-IV): sequencing the most valuable type-strain genomes for metagenomic binning, comparative biology and taxonomic classification.</title>
        <authorList>
            <person name="Goeker M."/>
        </authorList>
    </citation>
    <scope>NUCLEOTIDE SEQUENCE [LARGE SCALE GENOMIC DNA]</scope>
    <source>
        <strain evidence="6 7">DSM 23606</strain>
    </source>
</reference>
<dbReference type="PROSITE" id="PS50005">
    <property type="entry name" value="TPR"/>
    <property type="match status" value="1"/>
</dbReference>
<evidence type="ECO:0000256" key="4">
    <source>
        <dbReference type="SAM" id="MobiDB-lite"/>
    </source>
</evidence>
<name>A0A317MYK2_9GAMM</name>
<dbReference type="EMBL" id="QGTJ01000007">
    <property type="protein sequence ID" value="PWV60591.1"/>
    <property type="molecule type" value="Genomic_DNA"/>
</dbReference>
<dbReference type="NCBIfam" id="TIGR02795">
    <property type="entry name" value="tol_pal_ybgF"/>
    <property type="match status" value="1"/>
</dbReference>
<evidence type="ECO:0000313" key="7">
    <source>
        <dbReference type="Proteomes" id="UP000246569"/>
    </source>
</evidence>
<comment type="similarity">
    <text evidence="2">Belongs to the CpoB family.</text>
</comment>
<keyword evidence="3" id="KW-0802">TPR repeat</keyword>
<dbReference type="InterPro" id="IPR039565">
    <property type="entry name" value="BamD-like"/>
</dbReference>
<protein>
    <recommendedName>
        <fullName evidence="2">Cell division coordinator CpoB</fullName>
    </recommendedName>
</protein>
<dbReference type="AlphaFoldDB" id="A0A317MYK2"/>
<evidence type="ECO:0000256" key="2">
    <source>
        <dbReference type="HAMAP-Rule" id="MF_02066"/>
    </source>
</evidence>
<gene>
    <name evidence="2" type="primary">cpoB</name>
    <name evidence="6" type="ORF">C7443_107165</name>
</gene>
<keyword evidence="2" id="KW-0132">Cell division</keyword>
<dbReference type="HAMAP" id="MF_02066">
    <property type="entry name" value="CpoB"/>
    <property type="match status" value="1"/>
</dbReference>
<comment type="subcellular location">
    <subcellularLocation>
        <location evidence="2">Periplasm</location>
    </subcellularLocation>
</comment>
<feature type="region of interest" description="Disordered" evidence="4">
    <location>
        <begin position="59"/>
        <end position="90"/>
    </location>
</feature>
<proteinExistence type="inferred from homology"/>
<sequence precursor="true">MRLALCSLSFVLALTAWPAAAQQEGAGTSLIYELLDRVGQLEKDVRELRGEIEVLRYQQQQQGGEQGQAQSETPRANVAPASPPAAAADAAASDKATYEAAIVHLREGRYDEAIGLLENFNTRFTSSPLTGNALYWLGESYFMTGDYAHARDTLLQFGAGYPNSEKLPEAMLRLGQSYARLGDTGKAREVLRRLTQAYPGTAAATQASRQMQDLH</sequence>
<dbReference type="InterPro" id="IPR011990">
    <property type="entry name" value="TPR-like_helical_dom_sf"/>
</dbReference>
<feature type="repeat" description="TPR" evidence="3">
    <location>
        <begin position="168"/>
        <end position="201"/>
    </location>
</feature>
<dbReference type="SUPFAM" id="SSF48452">
    <property type="entry name" value="TPR-like"/>
    <property type="match status" value="1"/>
</dbReference>
<comment type="caution">
    <text evidence="6">The sequence shown here is derived from an EMBL/GenBank/DDBJ whole genome shotgun (WGS) entry which is preliminary data.</text>
</comment>
<evidence type="ECO:0000256" key="3">
    <source>
        <dbReference type="PROSITE-ProRule" id="PRU00339"/>
    </source>
</evidence>
<keyword evidence="2" id="KW-0131">Cell cycle</keyword>
<feature type="chain" id="PRO_5016471825" description="Cell division coordinator CpoB" evidence="2">
    <location>
        <begin position="22"/>
        <end position="215"/>
    </location>
</feature>
<evidence type="ECO:0000313" key="6">
    <source>
        <dbReference type="EMBL" id="PWV60591.1"/>
    </source>
</evidence>
<feature type="signal peptide" evidence="2">
    <location>
        <begin position="1"/>
        <end position="21"/>
    </location>
</feature>
<feature type="domain" description="Outer membrane lipoprotein BamD-like" evidence="5">
    <location>
        <begin position="92"/>
        <end position="214"/>
    </location>
</feature>
<dbReference type="Pfam" id="PF13525">
    <property type="entry name" value="YfiO"/>
    <property type="match status" value="1"/>
</dbReference>
<organism evidence="6 7">
    <name type="scientific">Plasticicumulans acidivorans</name>
    <dbReference type="NCBI Taxonomy" id="886464"/>
    <lineage>
        <taxon>Bacteria</taxon>
        <taxon>Pseudomonadati</taxon>
        <taxon>Pseudomonadota</taxon>
        <taxon>Gammaproteobacteria</taxon>
        <taxon>Candidatus Competibacteraceae</taxon>
        <taxon>Plasticicumulans</taxon>
    </lineage>
</organism>
<dbReference type="Gene3D" id="1.25.40.10">
    <property type="entry name" value="Tetratricopeptide repeat domain"/>
    <property type="match status" value="1"/>
</dbReference>
<evidence type="ECO:0000259" key="5">
    <source>
        <dbReference type="Pfam" id="PF13525"/>
    </source>
</evidence>
<dbReference type="RefSeq" id="WP_170123610.1">
    <property type="nucleotide sequence ID" value="NZ_QGTJ01000007.1"/>
</dbReference>
<keyword evidence="7" id="KW-1185">Reference proteome</keyword>
<keyword evidence="2" id="KW-0574">Periplasm</keyword>
<feature type="coiled-coil region" evidence="2">
    <location>
        <begin position="31"/>
        <end position="58"/>
    </location>
</feature>
<dbReference type="InterPro" id="IPR034706">
    <property type="entry name" value="CpoB"/>
</dbReference>
<dbReference type="GO" id="GO:0030288">
    <property type="term" value="C:outer membrane-bounded periplasmic space"/>
    <property type="evidence" value="ECO:0007669"/>
    <property type="project" value="UniProtKB-UniRule"/>
</dbReference>